<reference evidence="3 4" key="1">
    <citation type="submission" date="2019-03" db="EMBL/GenBank/DDBJ databases">
        <title>Whole genome sequence of Arthrobacter sp JH1-1.</title>
        <authorList>
            <person name="Trinh H.N."/>
        </authorList>
    </citation>
    <scope>NUCLEOTIDE SEQUENCE [LARGE SCALE GENOMIC DNA]</scope>
    <source>
        <strain evidence="3 4">JH1-1</strain>
    </source>
</reference>
<evidence type="ECO:0000313" key="3">
    <source>
        <dbReference type="EMBL" id="TDF94291.1"/>
    </source>
</evidence>
<dbReference type="InterPro" id="IPR010982">
    <property type="entry name" value="Lambda_DNA-bd_dom_sf"/>
</dbReference>
<dbReference type="Proteomes" id="UP000295511">
    <property type="component" value="Unassembled WGS sequence"/>
</dbReference>
<dbReference type="EMBL" id="SMRU01000016">
    <property type="protein sequence ID" value="TDF94291.1"/>
    <property type="molecule type" value="Genomic_DNA"/>
</dbReference>
<dbReference type="GO" id="GO:0003700">
    <property type="term" value="F:DNA-binding transcription factor activity"/>
    <property type="evidence" value="ECO:0007669"/>
    <property type="project" value="TreeGrafter"/>
</dbReference>
<protein>
    <submittedName>
        <fullName evidence="3">Cupin domain-containing protein</fullName>
    </submittedName>
</protein>
<organism evidence="3 4">
    <name type="scientific">Arthrobacter terricola</name>
    <dbReference type="NCBI Taxonomy" id="2547396"/>
    <lineage>
        <taxon>Bacteria</taxon>
        <taxon>Bacillati</taxon>
        <taxon>Actinomycetota</taxon>
        <taxon>Actinomycetes</taxon>
        <taxon>Micrococcales</taxon>
        <taxon>Micrococcaceae</taxon>
        <taxon>Arthrobacter</taxon>
    </lineage>
</organism>
<dbReference type="Pfam" id="PF07883">
    <property type="entry name" value="Cupin_2"/>
    <property type="match status" value="1"/>
</dbReference>
<feature type="domain" description="HTH cro/C1-type" evidence="2">
    <location>
        <begin position="76"/>
        <end position="120"/>
    </location>
</feature>
<dbReference type="InterPro" id="IPR013096">
    <property type="entry name" value="Cupin_2"/>
</dbReference>
<dbReference type="SUPFAM" id="SSF47413">
    <property type="entry name" value="lambda repressor-like DNA-binding domains"/>
    <property type="match status" value="1"/>
</dbReference>
<dbReference type="SMART" id="SM00530">
    <property type="entry name" value="HTH_XRE"/>
    <property type="match status" value="1"/>
</dbReference>
<dbReference type="GO" id="GO:0003677">
    <property type="term" value="F:DNA binding"/>
    <property type="evidence" value="ECO:0007669"/>
    <property type="project" value="UniProtKB-KW"/>
</dbReference>
<dbReference type="PANTHER" id="PTHR46797:SF19">
    <property type="entry name" value="BLL2473 PROTEIN"/>
    <property type="match status" value="1"/>
</dbReference>
<keyword evidence="4" id="KW-1185">Reference proteome</keyword>
<comment type="caution">
    <text evidence="3">The sequence shown here is derived from an EMBL/GenBank/DDBJ whole genome shotgun (WGS) entry which is preliminary data.</text>
</comment>
<evidence type="ECO:0000313" key="4">
    <source>
        <dbReference type="Proteomes" id="UP000295511"/>
    </source>
</evidence>
<dbReference type="OrthoDB" id="5114244at2"/>
<dbReference type="PANTHER" id="PTHR46797">
    <property type="entry name" value="HTH-TYPE TRANSCRIPTIONAL REGULATOR"/>
    <property type="match status" value="1"/>
</dbReference>
<dbReference type="SUPFAM" id="SSF51182">
    <property type="entry name" value="RmlC-like cupins"/>
    <property type="match status" value="1"/>
</dbReference>
<dbReference type="Gene3D" id="1.10.260.40">
    <property type="entry name" value="lambda repressor-like DNA-binding domains"/>
    <property type="match status" value="1"/>
</dbReference>
<dbReference type="InterPro" id="IPR050807">
    <property type="entry name" value="TransReg_Diox_bact_type"/>
</dbReference>
<dbReference type="CDD" id="cd02209">
    <property type="entry name" value="cupin_XRE_C"/>
    <property type="match status" value="1"/>
</dbReference>
<dbReference type="InterPro" id="IPR011051">
    <property type="entry name" value="RmlC_Cupin_sf"/>
</dbReference>
<evidence type="ECO:0000256" key="1">
    <source>
        <dbReference type="ARBA" id="ARBA00023125"/>
    </source>
</evidence>
<dbReference type="AlphaFoldDB" id="A0A4R5KFX5"/>
<dbReference type="Gene3D" id="2.60.120.10">
    <property type="entry name" value="Jelly Rolls"/>
    <property type="match status" value="1"/>
</dbReference>
<name>A0A4R5KFX5_9MICC</name>
<dbReference type="GO" id="GO:0005829">
    <property type="term" value="C:cytosol"/>
    <property type="evidence" value="ECO:0007669"/>
    <property type="project" value="TreeGrafter"/>
</dbReference>
<dbReference type="Pfam" id="PF01381">
    <property type="entry name" value="HTH_3"/>
    <property type="match status" value="1"/>
</dbReference>
<dbReference type="PROSITE" id="PS50943">
    <property type="entry name" value="HTH_CROC1"/>
    <property type="match status" value="1"/>
</dbReference>
<accession>A0A4R5KFX5</accession>
<proteinExistence type="predicted"/>
<dbReference type="InterPro" id="IPR001387">
    <property type="entry name" value="Cro/C1-type_HTH"/>
</dbReference>
<keyword evidence="1" id="KW-0238">DNA-binding</keyword>
<dbReference type="CDD" id="cd00093">
    <property type="entry name" value="HTH_XRE"/>
    <property type="match status" value="1"/>
</dbReference>
<sequence>MSALGGGGMPVELRAVKKAPARNYLRYTDAKPRTSEGVVVEGTGTAGSEVTESLERDFWIAHLGAMIKQQRLGRFTVEELAERAGVSAGLISQIERGIGNPSFATLLRLANSLELPLASMFTDPHEGQDHMLVRRADRRRIEIPSQGIIMELIVPDSERKLGVINMTIPANFDGAHVPHSHEGEECVILQAGTLVATVGGQDFLLEAGDSLTYDASLPHWWSNHTSSAAVMLAISTPPSLGKAH</sequence>
<dbReference type="InterPro" id="IPR014710">
    <property type="entry name" value="RmlC-like_jellyroll"/>
</dbReference>
<evidence type="ECO:0000259" key="2">
    <source>
        <dbReference type="PROSITE" id="PS50943"/>
    </source>
</evidence>
<gene>
    <name evidence="3" type="ORF">E1809_14480</name>
</gene>